<name>A0A2T9ZCP1_9FUNG</name>
<comment type="caution">
    <text evidence="2">The sequence shown here is derived from an EMBL/GenBank/DDBJ whole genome shotgun (WGS) entry which is preliminary data.</text>
</comment>
<evidence type="ECO:0000256" key="1">
    <source>
        <dbReference type="SAM" id="Coils"/>
    </source>
</evidence>
<proteinExistence type="predicted"/>
<reference evidence="2 3" key="1">
    <citation type="journal article" date="2018" name="MBio">
        <title>Comparative Genomics Reveals the Core Gene Toolbox for the Fungus-Insect Symbiosis.</title>
        <authorList>
            <person name="Wang Y."/>
            <person name="Stata M."/>
            <person name="Wang W."/>
            <person name="Stajich J.E."/>
            <person name="White M.M."/>
            <person name="Moncalvo J.M."/>
        </authorList>
    </citation>
    <scope>NUCLEOTIDE SEQUENCE [LARGE SCALE GENOMIC DNA]</scope>
    <source>
        <strain evidence="2 3">SC-DP-2</strain>
    </source>
</reference>
<organism evidence="2 3">
    <name type="scientific">Smittium megazygosporum</name>
    <dbReference type="NCBI Taxonomy" id="133381"/>
    <lineage>
        <taxon>Eukaryota</taxon>
        <taxon>Fungi</taxon>
        <taxon>Fungi incertae sedis</taxon>
        <taxon>Zoopagomycota</taxon>
        <taxon>Kickxellomycotina</taxon>
        <taxon>Harpellomycetes</taxon>
        <taxon>Harpellales</taxon>
        <taxon>Legeriomycetaceae</taxon>
        <taxon>Smittium</taxon>
    </lineage>
</organism>
<dbReference type="EMBL" id="MBFS01000503">
    <property type="protein sequence ID" value="PVV02335.1"/>
    <property type="molecule type" value="Genomic_DNA"/>
</dbReference>
<sequence>MGCYWTVRRLAKAGLIPEMYIERCSFCNKNTPDTIEHMLIECFRWNSIGYGKSQMKDLLDKYDQIEAKNSELEHEHETLKTYIESLINVVKYHYNFSKIVDSNKTPTHA</sequence>
<dbReference type="Proteomes" id="UP000245609">
    <property type="component" value="Unassembled WGS sequence"/>
</dbReference>
<dbReference type="OrthoDB" id="5556164at2759"/>
<protein>
    <submittedName>
        <fullName evidence="2">Uncharacterized protein</fullName>
    </submittedName>
</protein>
<keyword evidence="3" id="KW-1185">Reference proteome</keyword>
<keyword evidence="1" id="KW-0175">Coiled coil</keyword>
<dbReference type="AlphaFoldDB" id="A0A2T9ZCP1"/>
<accession>A0A2T9ZCP1</accession>
<evidence type="ECO:0000313" key="2">
    <source>
        <dbReference type="EMBL" id="PVV02335.1"/>
    </source>
</evidence>
<feature type="coiled-coil region" evidence="1">
    <location>
        <begin position="55"/>
        <end position="82"/>
    </location>
</feature>
<gene>
    <name evidence="2" type="ORF">BB560_003214</name>
</gene>
<evidence type="ECO:0000313" key="3">
    <source>
        <dbReference type="Proteomes" id="UP000245609"/>
    </source>
</evidence>